<feature type="signal peptide" evidence="4">
    <location>
        <begin position="1"/>
        <end position="28"/>
    </location>
</feature>
<organism evidence="6 7">
    <name type="scientific">Lacticaseibacillus saniviri JCM 17471 = DSM 24301</name>
    <dbReference type="NCBI Taxonomy" id="1293598"/>
    <lineage>
        <taxon>Bacteria</taxon>
        <taxon>Bacillati</taxon>
        <taxon>Bacillota</taxon>
        <taxon>Bacilli</taxon>
        <taxon>Lactobacillales</taxon>
        <taxon>Lactobacillaceae</taxon>
        <taxon>Lacticaseibacillus</taxon>
    </lineage>
</organism>
<evidence type="ECO:0000256" key="2">
    <source>
        <dbReference type="ARBA" id="ARBA00023136"/>
    </source>
</evidence>
<keyword evidence="2" id="KW-0472">Membrane</keyword>
<name>A0A0R2MSE0_9LACO</name>
<dbReference type="Gene3D" id="3.40.710.10">
    <property type="entry name" value="DD-peptidase/beta-lactamase superfamily"/>
    <property type="match status" value="1"/>
</dbReference>
<evidence type="ECO:0000259" key="5">
    <source>
        <dbReference type="Pfam" id="PF00144"/>
    </source>
</evidence>
<dbReference type="STRING" id="1293598.IV56_GL000168"/>
<evidence type="ECO:0000313" key="7">
    <source>
        <dbReference type="Proteomes" id="UP000050969"/>
    </source>
</evidence>
<feature type="chain" id="PRO_5006420681" description="Beta-lactamase-related domain-containing protein" evidence="4">
    <location>
        <begin position="29"/>
        <end position="396"/>
    </location>
</feature>
<sequence length="396" mass="42995">MNKMKKKWVLLFSASLLLLVGVVGFAFARKQAPRSHQAAEQTVIEAPRVTQQVNDKQVQAKSSQKPKPQVKPSDNKTDVAFPEQVRVPALDTTLQQAHFAGTALVVRQGQVMLSKAYGEADRQTHRLNAVNTTYMIGSAQKSIIATAILQLEAAKKLQVDDPIAKYLPDFPNGHVITLRNLLNHTSGIVGYEKSTGSLTSAALIAAIEHAGIRSQPGTWHYLDSNYSVLAYVVTQLSHQSLPDYVQAHIFKPAGIQNSGFYPQFNATVSPSHQYKIVNNQVTSPALPDFTQLFGAGDIYMTATDVYRFDQALMTGKLIPTAERQLMLTPGSSSTYGMGFYVNPGSYSSHGVLGGWNVINSFSHSGQTTIVLLANDNGVTSLGQTADALYAQLDQNG</sequence>
<feature type="compositionally biased region" description="Low complexity" evidence="3">
    <location>
        <begin position="56"/>
        <end position="72"/>
    </location>
</feature>
<comment type="subcellular location">
    <subcellularLocation>
        <location evidence="1">Membrane</location>
    </subcellularLocation>
</comment>
<dbReference type="PANTHER" id="PTHR46825:SF11">
    <property type="entry name" value="PENICILLIN-BINDING PROTEIN 4"/>
    <property type="match status" value="1"/>
</dbReference>
<reference evidence="6 7" key="1">
    <citation type="journal article" date="2015" name="Genome Announc.">
        <title>Expanding the biotechnology potential of lactobacilli through comparative genomics of 213 strains and associated genera.</title>
        <authorList>
            <person name="Sun Z."/>
            <person name="Harris H.M."/>
            <person name="McCann A."/>
            <person name="Guo C."/>
            <person name="Argimon S."/>
            <person name="Zhang W."/>
            <person name="Yang X."/>
            <person name="Jeffery I.B."/>
            <person name="Cooney J.C."/>
            <person name="Kagawa T.F."/>
            <person name="Liu W."/>
            <person name="Song Y."/>
            <person name="Salvetti E."/>
            <person name="Wrobel A."/>
            <person name="Rasinkangas P."/>
            <person name="Parkhill J."/>
            <person name="Rea M.C."/>
            <person name="O'Sullivan O."/>
            <person name="Ritari J."/>
            <person name="Douillard F.P."/>
            <person name="Paul Ross R."/>
            <person name="Yang R."/>
            <person name="Briner A.E."/>
            <person name="Felis G.E."/>
            <person name="de Vos W.M."/>
            <person name="Barrangou R."/>
            <person name="Klaenhammer T.R."/>
            <person name="Caufield P.W."/>
            <person name="Cui Y."/>
            <person name="Zhang H."/>
            <person name="O'Toole P.W."/>
        </authorList>
    </citation>
    <scope>NUCLEOTIDE SEQUENCE [LARGE SCALE GENOMIC DNA]</scope>
    <source>
        <strain evidence="6 7">DSM 24301</strain>
    </source>
</reference>
<feature type="domain" description="Beta-lactamase-related" evidence="5">
    <location>
        <begin position="94"/>
        <end position="391"/>
    </location>
</feature>
<evidence type="ECO:0000256" key="1">
    <source>
        <dbReference type="ARBA" id="ARBA00004370"/>
    </source>
</evidence>
<evidence type="ECO:0000313" key="6">
    <source>
        <dbReference type="EMBL" id="KRO15250.1"/>
    </source>
</evidence>
<keyword evidence="7" id="KW-1185">Reference proteome</keyword>
<dbReference type="InterPro" id="IPR001466">
    <property type="entry name" value="Beta-lactam-related"/>
</dbReference>
<dbReference type="PANTHER" id="PTHR46825">
    <property type="entry name" value="D-ALANYL-D-ALANINE-CARBOXYPEPTIDASE/ENDOPEPTIDASE AMPH"/>
    <property type="match status" value="1"/>
</dbReference>
<accession>A0A0R2MSE0</accession>
<feature type="region of interest" description="Disordered" evidence="3">
    <location>
        <begin position="50"/>
        <end position="78"/>
    </location>
</feature>
<dbReference type="InterPro" id="IPR012338">
    <property type="entry name" value="Beta-lactam/transpept-like"/>
</dbReference>
<comment type="caution">
    <text evidence="6">The sequence shown here is derived from an EMBL/GenBank/DDBJ whole genome shotgun (WGS) entry which is preliminary data.</text>
</comment>
<evidence type="ECO:0000256" key="4">
    <source>
        <dbReference type="SAM" id="SignalP"/>
    </source>
</evidence>
<dbReference type="InterPro" id="IPR050491">
    <property type="entry name" value="AmpC-like"/>
</dbReference>
<dbReference type="Pfam" id="PF00144">
    <property type="entry name" value="Beta-lactamase"/>
    <property type="match status" value="1"/>
</dbReference>
<dbReference type="GO" id="GO:0016020">
    <property type="term" value="C:membrane"/>
    <property type="evidence" value="ECO:0007669"/>
    <property type="project" value="UniProtKB-SubCell"/>
</dbReference>
<dbReference type="EMBL" id="JQCE01000073">
    <property type="protein sequence ID" value="KRO15250.1"/>
    <property type="molecule type" value="Genomic_DNA"/>
</dbReference>
<evidence type="ECO:0000256" key="3">
    <source>
        <dbReference type="SAM" id="MobiDB-lite"/>
    </source>
</evidence>
<keyword evidence="4" id="KW-0732">Signal</keyword>
<proteinExistence type="predicted"/>
<gene>
    <name evidence="6" type="ORF">IV56_GL000168</name>
</gene>
<dbReference type="PATRIC" id="fig|1293598.4.peg.177"/>
<dbReference type="SUPFAM" id="SSF56601">
    <property type="entry name" value="beta-lactamase/transpeptidase-like"/>
    <property type="match status" value="1"/>
</dbReference>
<protein>
    <recommendedName>
        <fullName evidence="5">Beta-lactamase-related domain-containing protein</fullName>
    </recommendedName>
</protein>
<dbReference type="AlphaFoldDB" id="A0A0R2MSE0"/>
<dbReference type="Proteomes" id="UP000050969">
    <property type="component" value="Unassembled WGS sequence"/>
</dbReference>